<dbReference type="InterPro" id="IPR039425">
    <property type="entry name" value="RNA_pol_sigma-70-like"/>
</dbReference>
<dbReference type="InterPro" id="IPR036388">
    <property type="entry name" value="WH-like_DNA-bd_sf"/>
</dbReference>
<dbReference type="Pfam" id="PF08281">
    <property type="entry name" value="Sigma70_r4_2"/>
    <property type="match status" value="1"/>
</dbReference>
<accession>A0ABS7Z7N0</accession>
<dbReference type="Proteomes" id="UP001165302">
    <property type="component" value="Unassembled WGS sequence"/>
</dbReference>
<dbReference type="CDD" id="cd06171">
    <property type="entry name" value="Sigma70_r4"/>
    <property type="match status" value="1"/>
</dbReference>
<dbReference type="InterPro" id="IPR014284">
    <property type="entry name" value="RNA_pol_sigma-70_dom"/>
</dbReference>
<evidence type="ECO:0000313" key="7">
    <source>
        <dbReference type="EMBL" id="MCA5006195.1"/>
    </source>
</evidence>
<reference evidence="7" key="1">
    <citation type="submission" date="2020-10" db="EMBL/GenBank/DDBJ databases">
        <authorList>
            <person name="Lu T."/>
            <person name="Wang Q."/>
            <person name="Han X."/>
        </authorList>
    </citation>
    <scope>NUCLEOTIDE SEQUENCE</scope>
    <source>
        <strain evidence="7">WQ 366</strain>
    </source>
</reference>
<feature type="domain" description="RNA polymerase sigma-70 region 2" evidence="5">
    <location>
        <begin position="11"/>
        <end position="78"/>
    </location>
</feature>
<dbReference type="SUPFAM" id="SSF88659">
    <property type="entry name" value="Sigma3 and sigma4 domains of RNA polymerase sigma factors"/>
    <property type="match status" value="1"/>
</dbReference>
<evidence type="ECO:0000256" key="1">
    <source>
        <dbReference type="ARBA" id="ARBA00010641"/>
    </source>
</evidence>
<keyword evidence="4" id="KW-0804">Transcription</keyword>
<evidence type="ECO:0000256" key="4">
    <source>
        <dbReference type="ARBA" id="ARBA00023163"/>
    </source>
</evidence>
<evidence type="ECO:0000256" key="2">
    <source>
        <dbReference type="ARBA" id="ARBA00023015"/>
    </source>
</evidence>
<dbReference type="Pfam" id="PF04542">
    <property type="entry name" value="Sigma70_r2"/>
    <property type="match status" value="1"/>
</dbReference>
<dbReference type="InterPro" id="IPR013324">
    <property type="entry name" value="RNA_pol_sigma_r3/r4-like"/>
</dbReference>
<evidence type="ECO:0000259" key="5">
    <source>
        <dbReference type="Pfam" id="PF04542"/>
    </source>
</evidence>
<dbReference type="InterPro" id="IPR013249">
    <property type="entry name" value="RNA_pol_sigma70_r4_t2"/>
</dbReference>
<name>A0ABS7Z7N0_9SPHI</name>
<dbReference type="SUPFAM" id="SSF88946">
    <property type="entry name" value="Sigma2 domain of RNA polymerase sigma factors"/>
    <property type="match status" value="1"/>
</dbReference>
<dbReference type="NCBIfam" id="TIGR02937">
    <property type="entry name" value="sigma70-ECF"/>
    <property type="match status" value="1"/>
</dbReference>
<evidence type="ECO:0000313" key="8">
    <source>
        <dbReference type="Proteomes" id="UP001165302"/>
    </source>
</evidence>
<proteinExistence type="inferred from homology"/>
<evidence type="ECO:0000256" key="3">
    <source>
        <dbReference type="ARBA" id="ARBA00023082"/>
    </source>
</evidence>
<dbReference type="EMBL" id="JADEYP010000028">
    <property type="protein sequence ID" value="MCA5006195.1"/>
    <property type="molecule type" value="Genomic_DNA"/>
</dbReference>
<evidence type="ECO:0000259" key="6">
    <source>
        <dbReference type="Pfam" id="PF08281"/>
    </source>
</evidence>
<comment type="similarity">
    <text evidence="1">Belongs to the sigma-70 factor family. ECF subfamily.</text>
</comment>
<keyword evidence="3" id="KW-0731">Sigma factor</keyword>
<feature type="domain" description="RNA polymerase sigma factor 70 region 4 type 2" evidence="6">
    <location>
        <begin position="109"/>
        <end position="157"/>
    </location>
</feature>
<sequence>MSSKKNITKLLFDKYYQNLCYFAYTLLGDKVLSEDFVQDAFCSLNDNLETLVPNEKVYKGFLYTAVKNKILNYHRRSKVELKYHKLKPFDELLDLDFDNAIIKSETISEINALIEKLPNACQQIFKLYYLEGFSTKEVAAELNLSVNTIKTQKLRGIRYIQSNLNPEYFALFLFVIK</sequence>
<organism evidence="7 8">
    <name type="scientific">Sphingobacterium bovistauri</name>
    <dbReference type="NCBI Taxonomy" id="2781959"/>
    <lineage>
        <taxon>Bacteria</taxon>
        <taxon>Pseudomonadati</taxon>
        <taxon>Bacteroidota</taxon>
        <taxon>Sphingobacteriia</taxon>
        <taxon>Sphingobacteriales</taxon>
        <taxon>Sphingobacteriaceae</taxon>
        <taxon>Sphingobacterium</taxon>
    </lineage>
</organism>
<dbReference type="PANTHER" id="PTHR43133:SF46">
    <property type="entry name" value="RNA POLYMERASE SIGMA-70 FACTOR ECF SUBFAMILY"/>
    <property type="match status" value="1"/>
</dbReference>
<dbReference type="Gene3D" id="1.10.1740.10">
    <property type="match status" value="1"/>
</dbReference>
<keyword evidence="2" id="KW-0805">Transcription regulation</keyword>
<dbReference type="InterPro" id="IPR007627">
    <property type="entry name" value="RNA_pol_sigma70_r2"/>
</dbReference>
<keyword evidence="8" id="KW-1185">Reference proteome</keyword>
<comment type="caution">
    <text evidence="7">The sequence shown here is derived from an EMBL/GenBank/DDBJ whole genome shotgun (WGS) entry which is preliminary data.</text>
</comment>
<dbReference type="PANTHER" id="PTHR43133">
    <property type="entry name" value="RNA POLYMERASE ECF-TYPE SIGMA FACTO"/>
    <property type="match status" value="1"/>
</dbReference>
<dbReference type="Gene3D" id="1.10.10.10">
    <property type="entry name" value="Winged helix-like DNA-binding domain superfamily/Winged helix DNA-binding domain"/>
    <property type="match status" value="1"/>
</dbReference>
<gene>
    <name evidence="7" type="ORF">IPZ78_13655</name>
</gene>
<dbReference type="InterPro" id="IPR013325">
    <property type="entry name" value="RNA_pol_sigma_r2"/>
</dbReference>
<protein>
    <submittedName>
        <fullName evidence="7">Sigma-70 family RNA polymerase sigma factor</fullName>
    </submittedName>
</protein>